<evidence type="ECO:0000256" key="18">
    <source>
        <dbReference type="RuleBase" id="RU003403"/>
    </source>
</evidence>
<evidence type="ECO:0000256" key="16">
    <source>
        <dbReference type="ARBA" id="ARBA00023136"/>
    </source>
</evidence>
<comment type="catalytic activity">
    <reaction evidence="17 18">
        <text>a ubiquinone + NADH + 5 H(+)(in) = a ubiquinol + NAD(+) + 4 H(+)(out)</text>
        <dbReference type="Rhea" id="RHEA:29091"/>
        <dbReference type="Rhea" id="RHEA-COMP:9565"/>
        <dbReference type="Rhea" id="RHEA-COMP:9566"/>
        <dbReference type="ChEBI" id="CHEBI:15378"/>
        <dbReference type="ChEBI" id="CHEBI:16389"/>
        <dbReference type="ChEBI" id="CHEBI:17976"/>
        <dbReference type="ChEBI" id="CHEBI:57540"/>
        <dbReference type="ChEBI" id="CHEBI:57945"/>
        <dbReference type="EC" id="7.1.1.2"/>
    </reaction>
</comment>
<dbReference type="EMBL" id="MK292100">
    <property type="protein sequence ID" value="QEJ81425.1"/>
    <property type="molecule type" value="Genomic_DNA"/>
</dbReference>
<dbReference type="PANTHER" id="PTHR46552:SF1">
    <property type="entry name" value="NADH-UBIQUINONE OXIDOREDUCTASE CHAIN 2"/>
    <property type="match status" value="1"/>
</dbReference>
<keyword evidence="15 18" id="KW-0496">Mitochondrion</keyword>
<evidence type="ECO:0000256" key="14">
    <source>
        <dbReference type="ARBA" id="ARBA00023075"/>
    </source>
</evidence>
<evidence type="ECO:0000256" key="11">
    <source>
        <dbReference type="ARBA" id="ARBA00022982"/>
    </source>
</evidence>
<evidence type="ECO:0000256" key="5">
    <source>
        <dbReference type="ARBA" id="ARBA00021008"/>
    </source>
</evidence>
<dbReference type="Pfam" id="PF00361">
    <property type="entry name" value="Proton_antipo_M"/>
    <property type="match status" value="1"/>
</dbReference>
<keyword evidence="10 18" id="KW-1278">Translocase</keyword>
<dbReference type="InterPro" id="IPR050175">
    <property type="entry name" value="Complex_I_Subunit_2"/>
</dbReference>
<feature type="transmembrane region" description="Helical" evidence="18">
    <location>
        <begin position="7"/>
        <end position="27"/>
    </location>
</feature>
<reference evidence="20" key="1">
    <citation type="journal article" date="2019" name="Mol. Phylogenet. Evol.">
        <title>Phylogenetic analysis provides insights into the evolution of Asian fireflies and adult bioluminescence.</title>
        <authorList>
            <person name="Chen X."/>
            <person name="Dong Z."/>
            <person name="Liu G."/>
            <person name="He J."/>
            <person name="Zhao R."/>
            <person name="Wang W."/>
            <person name="Peng Y."/>
            <person name="Li X."/>
        </authorList>
    </citation>
    <scope>NUCLEOTIDE SEQUENCE</scope>
</reference>
<comment type="function">
    <text evidence="1">Core subunit of the mitochondrial membrane respiratory chain NADH dehydrogenase (Complex I) that is believed to belong to the minimal assembly required for catalysis. Complex I functions in the transfer of electrons from NADH to the respiratory chain. The immediate electron acceptor for the enzyme is believed to be ubiquinone.</text>
</comment>
<evidence type="ECO:0000256" key="8">
    <source>
        <dbReference type="ARBA" id="ARBA00022692"/>
    </source>
</evidence>
<comment type="function">
    <text evidence="18">Core subunit of the mitochondrial membrane respiratory chain NADH dehydrogenase (Complex I) which catalyzes electron transfer from NADH through the respiratory chain, using ubiquinone as an electron acceptor. Essential for the catalytic activity and assembly of complex I.</text>
</comment>
<evidence type="ECO:0000259" key="19">
    <source>
        <dbReference type="Pfam" id="PF00361"/>
    </source>
</evidence>
<feature type="transmembrane region" description="Helical" evidence="18">
    <location>
        <begin position="188"/>
        <end position="208"/>
    </location>
</feature>
<evidence type="ECO:0000256" key="9">
    <source>
        <dbReference type="ARBA" id="ARBA00022792"/>
    </source>
</evidence>
<dbReference type="InterPro" id="IPR003917">
    <property type="entry name" value="NADH_UbQ_OxRdtase_chain2"/>
</dbReference>
<keyword evidence="6" id="KW-0813">Transport</keyword>
<evidence type="ECO:0000256" key="1">
    <source>
        <dbReference type="ARBA" id="ARBA00003257"/>
    </source>
</evidence>
<name>A0A5C0PYR3_9COLE</name>
<keyword evidence="8 18" id="KW-0812">Transmembrane</keyword>
<keyword evidence="7 18" id="KW-0679">Respiratory chain</keyword>
<dbReference type="PRINTS" id="PR01436">
    <property type="entry name" value="NADHDHGNASE2"/>
</dbReference>
<dbReference type="PANTHER" id="PTHR46552">
    <property type="entry name" value="NADH-UBIQUINONE OXIDOREDUCTASE CHAIN 2"/>
    <property type="match status" value="1"/>
</dbReference>
<dbReference type="AlphaFoldDB" id="A0A5C0PYR3"/>
<accession>A0A5C0PYR3</accession>
<proteinExistence type="inferred from homology"/>
<organism evidence="20">
    <name type="scientific">Drilaster sp. FM16</name>
    <dbReference type="NCBI Taxonomy" id="2596691"/>
    <lineage>
        <taxon>Eukaryota</taxon>
        <taxon>Metazoa</taxon>
        <taxon>Ecdysozoa</taxon>
        <taxon>Arthropoda</taxon>
        <taxon>Hexapoda</taxon>
        <taxon>Insecta</taxon>
        <taxon>Pterygota</taxon>
        <taxon>Neoptera</taxon>
        <taxon>Endopterygota</taxon>
        <taxon>Coleoptera</taxon>
        <taxon>Polyphaga</taxon>
        <taxon>Elateriformia</taxon>
        <taxon>Elateroidea</taxon>
        <taxon>Lampyridae</taxon>
        <taxon>Ototretinae</taxon>
        <taxon>Drilaster</taxon>
    </lineage>
</organism>
<evidence type="ECO:0000313" key="20">
    <source>
        <dbReference type="EMBL" id="QEJ81425.1"/>
    </source>
</evidence>
<evidence type="ECO:0000256" key="4">
    <source>
        <dbReference type="ARBA" id="ARBA00012944"/>
    </source>
</evidence>
<evidence type="ECO:0000256" key="2">
    <source>
        <dbReference type="ARBA" id="ARBA00004448"/>
    </source>
</evidence>
<dbReference type="InterPro" id="IPR001750">
    <property type="entry name" value="ND/Mrp_TM"/>
</dbReference>
<evidence type="ECO:0000256" key="15">
    <source>
        <dbReference type="ARBA" id="ARBA00023128"/>
    </source>
</evidence>
<evidence type="ECO:0000256" key="12">
    <source>
        <dbReference type="ARBA" id="ARBA00022989"/>
    </source>
</evidence>
<feature type="transmembrane region" description="Helical" evidence="18">
    <location>
        <begin position="273"/>
        <end position="300"/>
    </location>
</feature>
<dbReference type="GO" id="GO:0006120">
    <property type="term" value="P:mitochondrial electron transport, NADH to ubiquinone"/>
    <property type="evidence" value="ECO:0007669"/>
    <property type="project" value="InterPro"/>
</dbReference>
<feature type="transmembrane region" description="Helical" evidence="18">
    <location>
        <begin position="239"/>
        <end position="261"/>
    </location>
</feature>
<dbReference type="GO" id="GO:0008137">
    <property type="term" value="F:NADH dehydrogenase (ubiquinone) activity"/>
    <property type="evidence" value="ECO:0007669"/>
    <property type="project" value="UniProtKB-EC"/>
</dbReference>
<geneLocation type="mitochondrion" evidence="20"/>
<evidence type="ECO:0000256" key="6">
    <source>
        <dbReference type="ARBA" id="ARBA00022448"/>
    </source>
</evidence>
<keyword evidence="12 18" id="KW-1133">Transmembrane helix</keyword>
<keyword evidence="16 18" id="KW-0472">Membrane</keyword>
<feature type="domain" description="NADH:quinone oxidoreductase/Mrp antiporter transmembrane" evidence="19">
    <location>
        <begin position="23"/>
        <end position="283"/>
    </location>
</feature>
<gene>
    <name evidence="20" type="primary">ND2</name>
    <name evidence="20" type="ORF">FM16_04</name>
</gene>
<dbReference type="GO" id="GO:0005743">
    <property type="term" value="C:mitochondrial inner membrane"/>
    <property type="evidence" value="ECO:0007669"/>
    <property type="project" value="UniProtKB-SubCell"/>
</dbReference>
<evidence type="ECO:0000256" key="7">
    <source>
        <dbReference type="ARBA" id="ARBA00022660"/>
    </source>
</evidence>
<comment type="subcellular location">
    <subcellularLocation>
        <location evidence="2 18">Mitochondrion inner membrane</location>
        <topology evidence="2 18">Multi-pass membrane protein</topology>
    </subcellularLocation>
</comment>
<feature type="transmembrane region" description="Helical" evidence="18">
    <location>
        <begin position="147"/>
        <end position="167"/>
    </location>
</feature>
<feature type="transmembrane region" description="Helical" evidence="18">
    <location>
        <begin position="320"/>
        <end position="339"/>
    </location>
</feature>
<keyword evidence="9 18" id="KW-0999">Mitochondrion inner membrane</keyword>
<keyword evidence="13 18" id="KW-0520">NAD</keyword>
<dbReference type="EC" id="7.1.1.2" evidence="4 18"/>
<comment type="similarity">
    <text evidence="3 18">Belongs to the complex I subunit 2 family.</text>
</comment>
<evidence type="ECO:0000256" key="13">
    <source>
        <dbReference type="ARBA" id="ARBA00023027"/>
    </source>
</evidence>
<evidence type="ECO:0000256" key="10">
    <source>
        <dbReference type="ARBA" id="ARBA00022967"/>
    </source>
</evidence>
<evidence type="ECO:0000256" key="17">
    <source>
        <dbReference type="ARBA" id="ARBA00049551"/>
    </source>
</evidence>
<keyword evidence="14 18" id="KW-0830">Ubiquinone</keyword>
<feature type="transmembrane region" description="Helical" evidence="18">
    <location>
        <begin position="59"/>
        <end position="79"/>
    </location>
</feature>
<keyword evidence="11 18" id="KW-0249">Electron transport</keyword>
<protein>
    <recommendedName>
        <fullName evidence="5 18">NADH-ubiquinone oxidoreductase chain 2</fullName>
        <ecNumber evidence="4 18">7.1.1.2</ecNumber>
    </recommendedName>
</protein>
<sequence>MIKIYKMMFLSMVFLSTLIAISSYSWLTMWMGLEMNLLAIIPLMQEKGNILSSESAIKYFITQAIASSVIMMTIILMMWKTSLSMTAQSNLSLTMIMNSSLTMKMGMAPFHFWFPEVLEGLNWYNCMLLMTWQKIAPMILFMYNMKFPLMITAIVIASMVVSGIMGLNQISMRKIMAYSSINHMGWMMVTMMLMQTIWMTYFLIYAMMTINISVMMNKNKIFFLNQLYSMLNNSPMMKMFFMLNFLSLSGIPPFIGFMPKWMTIQIMIENNMLVLAFIMIMFTLIMIFIYMRIAISSLLFKINENNWMNLSFKNKNSSTSLLNFFMISSLIIVTMMFNLT</sequence>
<evidence type="ECO:0000256" key="3">
    <source>
        <dbReference type="ARBA" id="ARBA00007012"/>
    </source>
</evidence>